<dbReference type="Gene3D" id="2.130.10.10">
    <property type="entry name" value="YVTN repeat-like/Quinoprotein amine dehydrogenase"/>
    <property type="match status" value="3"/>
</dbReference>
<sequence>GTATLDESVDRLNLSLEMTDLDQSSNISNICLSSLENPFVSKIRHRQLLSQIEKEFDGLLLENITLRKELKQSSSINNNVYETTINKLRAVNIFPMIRNRIILRRRNQSSDLLFSSNNHHRDVIWDVQVGGFDNQYFVSASADKTSIIWSRKTLRPLIQYQGHYGSVNSCRFQCFDHDLVLTASGDHELHIWKLSLYDNKDEQQQENEMTPLILRNPILALRGDDVLSCADWLQRDQIVSASWNRSATIWQVETGSSLRTLYGHNAELTHVSCHQTKPFVITSSHDGTFRLWDCRTSSHSVQIFNGHTKTVNSTLFIGDVHFVSSSDDGFVHMWDFRSTNSSPILSLECISPCNRLSISNDILAVPLDNRDIHLYSIINGKKLYVQRQAHKRSVQCTAFVQCTNSMEFLLVSGSLDCHMHVWHIKKLKGTNNNKLMKSIEESIVPSSEIIKNENSGEGQYNKKPTKRISLSEKPNNINSMMEKR</sequence>
<dbReference type="SMART" id="SM00320">
    <property type="entry name" value="WD40"/>
    <property type="match status" value="6"/>
</dbReference>
<dbReference type="EMBL" id="CAJOAX010000865">
    <property type="protein sequence ID" value="CAF3660537.1"/>
    <property type="molecule type" value="Genomic_DNA"/>
</dbReference>
<feature type="repeat" description="WD" evidence="3">
    <location>
        <begin position="304"/>
        <end position="344"/>
    </location>
</feature>
<evidence type="ECO:0000256" key="3">
    <source>
        <dbReference type="PROSITE-ProRule" id="PRU00221"/>
    </source>
</evidence>
<dbReference type="GO" id="GO:0043161">
    <property type="term" value="P:proteasome-mediated ubiquitin-dependent protein catabolic process"/>
    <property type="evidence" value="ECO:0007669"/>
    <property type="project" value="TreeGrafter"/>
</dbReference>
<dbReference type="CDD" id="cd00200">
    <property type="entry name" value="WD40"/>
    <property type="match status" value="1"/>
</dbReference>
<feature type="compositionally biased region" description="Polar residues" evidence="4">
    <location>
        <begin position="472"/>
        <end position="484"/>
    </location>
</feature>
<dbReference type="PANTHER" id="PTHR19849">
    <property type="entry name" value="PHOSPHOLIPASE A-2-ACTIVATING PROTEIN"/>
    <property type="match status" value="1"/>
</dbReference>
<dbReference type="PROSITE" id="PS50294">
    <property type="entry name" value="WD_REPEATS_REGION"/>
    <property type="match status" value="2"/>
</dbReference>
<organism evidence="5 6">
    <name type="scientific">Rotaria sordida</name>
    <dbReference type="NCBI Taxonomy" id="392033"/>
    <lineage>
        <taxon>Eukaryota</taxon>
        <taxon>Metazoa</taxon>
        <taxon>Spiralia</taxon>
        <taxon>Gnathifera</taxon>
        <taxon>Rotifera</taxon>
        <taxon>Eurotatoria</taxon>
        <taxon>Bdelloidea</taxon>
        <taxon>Philodinida</taxon>
        <taxon>Philodinidae</taxon>
        <taxon>Rotaria</taxon>
    </lineage>
</organism>
<feature type="non-terminal residue" evidence="5">
    <location>
        <position position="1"/>
    </location>
</feature>
<evidence type="ECO:0000256" key="2">
    <source>
        <dbReference type="ARBA" id="ARBA00022737"/>
    </source>
</evidence>
<dbReference type="Proteomes" id="UP000663823">
    <property type="component" value="Unassembled WGS sequence"/>
</dbReference>
<gene>
    <name evidence="5" type="ORF">OTI717_LOCUS9901</name>
</gene>
<evidence type="ECO:0000256" key="1">
    <source>
        <dbReference type="ARBA" id="ARBA00022574"/>
    </source>
</evidence>
<dbReference type="GO" id="GO:0005737">
    <property type="term" value="C:cytoplasm"/>
    <property type="evidence" value="ECO:0007669"/>
    <property type="project" value="TreeGrafter"/>
</dbReference>
<evidence type="ECO:0000256" key="4">
    <source>
        <dbReference type="SAM" id="MobiDB-lite"/>
    </source>
</evidence>
<dbReference type="PROSITE" id="PS50082">
    <property type="entry name" value="WD_REPEATS_2"/>
    <property type="match status" value="2"/>
</dbReference>
<dbReference type="AlphaFoldDB" id="A0A818S3T7"/>
<name>A0A818S3T7_9BILA</name>
<dbReference type="PRINTS" id="PR00320">
    <property type="entry name" value="GPROTEINBRPT"/>
</dbReference>
<dbReference type="GO" id="GO:0005634">
    <property type="term" value="C:nucleus"/>
    <property type="evidence" value="ECO:0007669"/>
    <property type="project" value="TreeGrafter"/>
</dbReference>
<protein>
    <submittedName>
        <fullName evidence="5">Uncharacterized protein</fullName>
    </submittedName>
</protein>
<keyword evidence="2" id="KW-0677">Repeat</keyword>
<proteinExistence type="predicted"/>
<reference evidence="5" key="1">
    <citation type="submission" date="2021-02" db="EMBL/GenBank/DDBJ databases">
        <authorList>
            <person name="Nowell W R."/>
        </authorList>
    </citation>
    <scope>NUCLEOTIDE SEQUENCE</scope>
</reference>
<dbReference type="InterPro" id="IPR001680">
    <property type="entry name" value="WD40_rpt"/>
</dbReference>
<dbReference type="SUPFAM" id="SSF50978">
    <property type="entry name" value="WD40 repeat-like"/>
    <property type="match status" value="1"/>
</dbReference>
<comment type="caution">
    <text evidence="5">The sequence shown here is derived from an EMBL/GenBank/DDBJ whole genome shotgun (WGS) entry which is preliminary data.</text>
</comment>
<keyword evidence="1 3" id="KW-0853">WD repeat</keyword>
<accession>A0A818S3T7</accession>
<feature type="region of interest" description="Disordered" evidence="4">
    <location>
        <begin position="451"/>
        <end position="484"/>
    </location>
</feature>
<evidence type="ECO:0000313" key="6">
    <source>
        <dbReference type="Proteomes" id="UP000663823"/>
    </source>
</evidence>
<dbReference type="InterPro" id="IPR020472">
    <property type="entry name" value="WD40_PAC1"/>
</dbReference>
<dbReference type="InterPro" id="IPR015943">
    <property type="entry name" value="WD40/YVTN_repeat-like_dom_sf"/>
</dbReference>
<dbReference type="InterPro" id="IPR036322">
    <property type="entry name" value="WD40_repeat_dom_sf"/>
</dbReference>
<dbReference type="Pfam" id="PF00400">
    <property type="entry name" value="WD40"/>
    <property type="match status" value="4"/>
</dbReference>
<dbReference type="PANTHER" id="PTHR19849:SF1">
    <property type="entry name" value="F-BOX_WD REPEAT-CONTAINING PROTEIN 7"/>
    <property type="match status" value="1"/>
</dbReference>
<feature type="repeat" description="WD" evidence="3">
    <location>
        <begin position="261"/>
        <end position="302"/>
    </location>
</feature>
<dbReference type="GO" id="GO:0043130">
    <property type="term" value="F:ubiquitin binding"/>
    <property type="evidence" value="ECO:0007669"/>
    <property type="project" value="TreeGrafter"/>
</dbReference>
<evidence type="ECO:0000313" key="5">
    <source>
        <dbReference type="EMBL" id="CAF3660537.1"/>
    </source>
</evidence>
<dbReference type="GO" id="GO:0010992">
    <property type="term" value="P:ubiquitin recycling"/>
    <property type="evidence" value="ECO:0007669"/>
    <property type="project" value="TreeGrafter"/>
</dbReference>